<keyword evidence="1" id="KW-1133">Transmembrane helix</keyword>
<accession>A0AAJ6AHJ1</accession>
<dbReference type="GeneID" id="83695908"/>
<evidence type="ECO:0000313" key="3">
    <source>
        <dbReference type="Proteomes" id="UP001224674"/>
    </source>
</evidence>
<feature type="transmembrane region" description="Helical" evidence="1">
    <location>
        <begin position="39"/>
        <end position="57"/>
    </location>
</feature>
<dbReference type="PANTHER" id="PTHR37309:SF1">
    <property type="entry name" value="SLR0284 PROTEIN"/>
    <property type="match status" value="1"/>
</dbReference>
<keyword evidence="1" id="KW-0812">Transmembrane</keyword>
<sequence>MRFLLNTAVTAVAVWLATWLLPGMYFVGASSTGEEILGLLGVSVIFGVVNAVIGPFLRVLSLPVTCLTLGLFTLVINAVLLWLSTWISQIFPVHLEIDEFWFTAIFAAIIISLASAIMQRVLAALFPPAEA</sequence>
<evidence type="ECO:0000313" key="2">
    <source>
        <dbReference type="EMBL" id="WGH92857.1"/>
    </source>
</evidence>
<dbReference type="Pfam" id="PF04020">
    <property type="entry name" value="Phage_holin_4_2"/>
    <property type="match status" value="1"/>
</dbReference>
<name>A0AAJ6AHJ1_9MICC</name>
<reference evidence="2 3" key="1">
    <citation type="submission" date="2023-03" db="EMBL/GenBank/DDBJ databases">
        <title>Complete genome sequences of several Auritidibacter ignavus strains isolated from ear infections.</title>
        <authorList>
            <person name="Baehr T."/>
            <person name="Baumhoegger A.M."/>
        </authorList>
    </citation>
    <scope>NUCLEOTIDE SEQUENCE [LARGE SCALE GENOMIC DNA]</scope>
    <source>
        <strain evidence="2 3">BABAE-6</strain>
    </source>
</reference>
<keyword evidence="3" id="KW-1185">Reference proteome</keyword>
<feature type="transmembrane region" description="Helical" evidence="1">
    <location>
        <begin position="64"/>
        <end position="88"/>
    </location>
</feature>
<organism evidence="2 3">
    <name type="scientific">Auritidibacter ignavus</name>
    <dbReference type="NCBI Taxonomy" id="678932"/>
    <lineage>
        <taxon>Bacteria</taxon>
        <taxon>Bacillati</taxon>
        <taxon>Actinomycetota</taxon>
        <taxon>Actinomycetes</taxon>
        <taxon>Micrococcales</taxon>
        <taxon>Micrococcaceae</taxon>
        <taxon>Auritidibacter</taxon>
    </lineage>
</organism>
<gene>
    <name evidence="2" type="ORF">QDX21_11245</name>
</gene>
<dbReference type="Proteomes" id="UP001224674">
    <property type="component" value="Chromosome"/>
</dbReference>
<feature type="transmembrane region" description="Helical" evidence="1">
    <location>
        <begin position="100"/>
        <end position="118"/>
    </location>
</feature>
<proteinExistence type="predicted"/>
<keyword evidence="1" id="KW-0472">Membrane</keyword>
<dbReference type="InterPro" id="IPR007165">
    <property type="entry name" value="Phage_holin_4_2"/>
</dbReference>
<dbReference type="AlphaFoldDB" id="A0AAJ6AHJ1"/>
<dbReference type="RefSeq" id="WP_110098154.1">
    <property type="nucleotide sequence ID" value="NZ_CP122561.1"/>
</dbReference>
<protein>
    <submittedName>
        <fullName evidence="2">Phage holin family protein</fullName>
    </submittedName>
</protein>
<evidence type="ECO:0000256" key="1">
    <source>
        <dbReference type="SAM" id="Phobius"/>
    </source>
</evidence>
<dbReference type="PANTHER" id="PTHR37309">
    <property type="entry name" value="SLR0284 PROTEIN"/>
    <property type="match status" value="1"/>
</dbReference>
<dbReference type="EMBL" id="CP122566">
    <property type="protein sequence ID" value="WGH92857.1"/>
    <property type="molecule type" value="Genomic_DNA"/>
</dbReference>